<organism evidence="1 2">
    <name type="scientific">Nocardia callitridis</name>
    <dbReference type="NCBI Taxonomy" id="648753"/>
    <lineage>
        <taxon>Bacteria</taxon>
        <taxon>Bacillati</taxon>
        <taxon>Actinomycetota</taxon>
        <taxon>Actinomycetes</taxon>
        <taxon>Mycobacteriales</taxon>
        <taxon>Nocardiaceae</taxon>
        <taxon>Nocardia</taxon>
    </lineage>
</organism>
<name>A0ABP9K1T4_9NOCA</name>
<reference evidence="2" key="1">
    <citation type="journal article" date="2019" name="Int. J. Syst. Evol. Microbiol.">
        <title>The Global Catalogue of Microorganisms (GCM) 10K type strain sequencing project: providing services to taxonomists for standard genome sequencing and annotation.</title>
        <authorList>
            <consortium name="The Broad Institute Genomics Platform"/>
            <consortium name="The Broad Institute Genome Sequencing Center for Infectious Disease"/>
            <person name="Wu L."/>
            <person name="Ma J."/>
        </authorList>
    </citation>
    <scope>NUCLEOTIDE SEQUENCE [LARGE SCALE GENOMIC DNA]</scope>
    <source>
        <strain evidence="2">JCM 18298</strain>
    </source>
</reference>
<evidence type="ECO:0000313" key="2">
    <source>
        <dbReference type="Proteomes" id="UP001500603"/>
    </source>
</evidence>
<keyword evidence="2" id="KW-1185">Reference proteome</keyword>
<dbReference type="Proteomes" id="UP001500603">
    <property type="component" value="Unassembled WGS sequence"/>
</dbReference>
<dbReference type="RefSeq" id="WP_345494797.1">
    <property type="nucleotide sequence ID" value="NZ_BAABJM010000002.1"/>
</dbReference>
<dbReference type="EMBL" id="BAABJM010000002">
    <property type="protein sequence ID" value="GAA5049439.1"/>
    <property type="molecule type" value="Genomic_DNA"/>
</dbReference>
<proteinExistence type="predicted"/>
<accession>A0ABP9K1T4</accession>
<gene>
    <name evidence="1" type="ORF">GCM10023318_18340</name>
</gene>
<sequence>MSSGAELDSVGRSVPLESTLRIGCLSGSGTIAAVWSPAARGVGGLGAIDADPDAERTDRARIATI</sequence>
<comment type="caution">
    <text evidence="1">The sequence shown here is derived from an EMBL/GenBank/DDBJ whole genome shotgun (WGS) entry which is preliminary data.</text>
</comment>
<evidence type="ECO:0000313" key="1">
    <source>
        <dbReference type="EMBL" id="GAA5049439.1"/>
    </source>
</evidence>
<protein>
    <submittedName>
        <fullName evidence="1">Uncharacterized protein</fullName>
    </submittedName>
</protein>